<dbReference type="PROSITE" id="PS51387">
    <property type="entry name" value="FAD_PCMH"/>
    <property type="match status" value="1"/>
</dbReference>
<dbReference type="GO" id="GO:0071949">
    <property type="term" value="F:FAD binding"/>
    <property type="evidence" value="ECO:0007669"/>
    <property type="project" value="InterPro"/>
</dbReference>
<dbReference type="InterPro" id="IPR016166">
    <property type="entry name" value="FAD-bd_PCMH"/>
</dbReference>
<evidence type="ECO:0000256" key="1">
    <source>
        <dbReference type="ARBA" id="ARBA00022630"/>
    </source>
</evidence>
<dbReference type="PANTHER" id="PTHR11748">
    <property type="entry name" value="D-LACTATE DEHYDROGENASE"/>
    <property type="match status" value="1"/>
</dbReference>
<evidence type="ECO:0000259" key="3">
    <source>
        <dbReference type="PROSITE" id="PS51387"/>
    </source>
</evidence>
<gene>
    <name evidence="4" type="primary">pchF</name>
    <name evidence="4" type="ORF">AAX29_00836</name>
</gene>
<accession>A0A1C0B858</accession>
<dbReference type="SUPFAM" id="SSF55103">
    <property type="entry name" value="FAD-linked oxidases, C-terminal domain"/>
    <property type="match status" value="1"/>
</dbReference>
<dbReference type="GO" id="GO:0008720">
    <property type="term" value="F:D-lactate dehydrogenase (NAD+) activity"/>
    <property type="evidence" value="ECO:0007669"/>
    <property type="project" value="TreeGrafter"/>
</dbReference>
<evidence type="ECO:0000313" key="4">
    <source>
        <dbReference type="EMBL" id="OCL99786.1"/>
    </source>
</evidence>
<dbReference type="Gene3D" id="3.40.462.10">
    <property type="entry name" value="FAD-linked oxidases, C-terminal domain"/>
    <property type="match status" value="1"/>
</dbReference>
<dbReference type="EC" id="1.17.99.1" evidence="4"/>
<dbReference type="InterPro" id="IPR016171">
    <property type="entry name" value="Vanillyl_alc_oxidase_C-sub2"/>
</dbReference>
<dbReference type="Pfam" id="PF01565">
    <property type="entry name" value="FAD_binding_4"/>
    <property type="match status" value="1"/>
</dbReference>
<dbReference type="Gene3D" id="3.30.465.10">
    <property type="match status" value="1"/>
</dbReference>
<dbReference type="Proteomes" id="UP000093281">
    <property type="component" value="Unassembled WGS sequence"/>
</dbReference>
<dbReference type="RefSeq" id="WP_228141230.1">
    <property type="nucleotide sequence ID" value="NZ_LCUJ01000002.1"/>
</dbReference>
<name>A0A1C0B858_9BACT</name>
<dbReference type="SUPFAM" id="SSF56176">
    <property type="entry name" value="FAD-binding/transporter-associated domain-like"/>
    <property type="match status" value="1"/>
</dbReference>
<dbReference type="InterPro" id="IPR006094">
    <property type="entry name" value="Oxid_FAD_bind_N"/>
</dbReference>
<sequence>MSKKEEMILPNKVSKENFLKALKELEKVLDKEWIFTTKEDLDLYRDAYSPVWDEANEPIPSLALAPENVEEVQKIVQIANDYKLPLFPISTGKNLGYGSSAPNNRGDVIVDLKRMNKIIEVDDKRNFCIVEPGVSYFDLYEYCEKNNLNVMMDMPDPGWGSPVGNALDHGWGYMYGQYRDHFGSHCGMEVVLANGEVMRTAMGALPGSKTFAENKYGYGPYLDGLFSQSNFGIVTKMGFWMMPKPEHYALAELTVPRRDDLIPLVEIMNYLEDSSIIGWPLYRSPLNPEYGKDMNPELKSYLTSNNGKPDIDKIQNYALKNKIPYWKIDIPIYGNKDAVHANIKYIKDRFSKAIKGTKLKVVEDYALPLSEKQKKDLRHKVTLGIPNMEIFWLSTRGENFAPKDGHVWFSPIIPRDGKELLKCQEIYIDTFHELGMESMITPFSHPRTWMYRAFCFMLGFANSREDKKQNEQMRKMYNKMVEVAAKHGWGDYRAAPEFQDAVYGVYNFNDHILKRFTEQIKDSIDPNGILAPGRGGIWPKRLREDKKQ</sequence>
<dbReference type="AlphaFoldDB" id="A0A1C0B858"/>
<feature type="domain" description="FAD-binding PCMH-type" evidence="3">
    <location>
        <begin position="56"/>
        <end position="244"/>
    </location>
</feature>
<comment type="caution">
    <text evidence="4">The sequence shown here is derived from an EMBL/GenBank/DDBJ whole genome shotgun (WGS) entry which is preliminary data.</text>
</comment>
<organism evidence="4 5">
    <name type="scientific">Aliarcobacter thereius</name>
    <dbReference type="NCBI Taxonomy" id="544718"/>
    <lineage>
        <taxon>Bacteria</taxon>
        <taxon>Pseudomonadati</taxon>
        <taxon>Campylobacterota</taxon>
        <taxon>Epsilonproteobacteria</taxon>
        <taxon>Campylobacterales</taxon>
        <taxon>Arcobacteraceae</taxon>
        <taxon>Aliarcobacter</taxon>
    </lineage>
</organism>
<keyword evidence="2" id="KW-0274">FAD</keyword>
<dbReference type="STRING" id="544718.AAX25_00249"/>
<dbReference type="PANTHER" id="PTHR11748:SF114">
    <property type="entry name" value="ARYL-ALCOHOL OXIDASE VANILLYL-ALCOHOL OXIDASE (AFU_ORTHOLOGUE AFUA_3G09500)-RELATED"/>
    <property type="match status" value="1"/>
</dbReference>
<dbReference type="InterPro" id="IPR016167">
    <property type="entry name" value="FAD-bd_PCMH_sub1"/>
</dbReference>
<dbReference type="InterPro" id="IPR016164">
    <property type="entry name" value="FAD-linked_Oxase-like_C"/>
</dbReference>
<keyword evidence="1" id="KW-0285">Flavoprotein</keyword>
<dbReference type="InterPro" id="IPR016170">
    <property type="entry name" value="Cytok_DH_C_sf"/>
</dbReference>
<proteinExistence type="predicted"/>
<dbReference type="InterPro" id="IPR036318">
    <property type="entry name" value="FAD-bd_PCMH-like_sf"/>
</dbReference>
<evidence type="ECO:0000256" key="2">
    <source>
        <dbReference type="ARBA" id="ARBA00022827"/>
    </source>
</evidence>
<dbReference type="EMBL" id="LCUJ01000002">
    <property type="protein sequence ID" value="OCL99786.1"/>
    <property type="molecule type" value="Genomic_DNA"/>
</dbReference>
<dbReference type="PATRIC" id="fig|544718.51.peg.816"/>
<dbReference type="Gene3D" id="1.10.45.10">
    <property type="entry name" value="Vanillyl-alcohol Oxidase, Chain A, domain 4"/>
    <property type="match status" value="1"/>
</dbReference>
<dbReference type="GO" id="GO:1903457">
    <property type="term" value="P:lactate catabolic process"/>
    <property type="evidence" value="ECO:0007669"/>
    <property type="project" value="TreeGrafter"/>
</dbReference>
<protein>
    <submittedName>
        <fullName evidence="4">4-cresol dehydrogenase [hydroxylating] flavoprotein subunit</fullName>
        <ecNumber evidence="4">1.17.99.1</ecNumber>
    </submittedName>
</protein>
<reference evidence="5" key="1">
    <citation type="submission" date="2015-05" db="EMBL/GenBank/DDBJ databases">
        <authorList>
            <person name="Rovetto F."/>
            <person name="Cocolin L."/>
            <person name="Illeghems K."/>
            <person name="Van Nieuwerburgh F."/>
            <person name="Houf K."/>
        </authorList>
    </citation>
    <scope>NUCLEOTIDE SEQUENCE [LARGE SCALE GENOMIC DNA]</scope>
    <source>
        <strain evidence="5">DU22</strain>
    </source>
</reference>
<evidence type="ECO:0000313" key="5">
    <source>
        <dbReference type="Proteomes" id="UP000093281"/>
    </source>
</evidence>
<dbReference type="GO" id="GO:0004458">
    <property type="term" value="F:D-lactate dehydrogenase (cytochrome) activity"/>
    <property type="evidence" value="ECO:0007669"/>
    <property type="project" value="TreeGrafter"/>
</dbReference>
<dbReference type="InterPro" id="IPR016169">
    <property type="entry name" value="FAD-bd_PCMH_sub2"/>
</dbReference>
<dbReference type="Gene3D" id="3.30.43.10">
    <property type="entry name" value="Uridine Diphospho-n-acetylenolpyruvylglucosamine Reductase, domain 2"/>
    <property type="match status" value="1"/>
</dbReference>
<keyword evidence="4" id="KW-0560">Oxidoreductase</keyword>